<dbReference type="InterPro" id="IPR001851">
    <property type="entry name" value="ABC_transp_permease"/>
</dbReference>
<organism evidence="9">
    <name type="scientific">marine sediment metagenome</name>
    <dbReference type="NCBI Taxonomy" id="412755"/>
    <lineage>
        <taxon>unclassified sequences</taxon>
        <taxon>metagenomes</taxon>
        <taxon>ecological metagenomes</taxon>
    </lineage>
</organism>
<reference evidence="9" key="1">
    <citation type="journal article" date="2015" name="Nature">
        <title>Complex archaea that bridge the gap between prokaryotes and eukaryotes.</title>
        <authorList>
            <person name="Spang A."/>
            <person name="Saw J.H."/>
            <person name="Jorgensen S.L."/>
            <person name="Zaremba-Niedzwiedzka K."/>
            <person name="Martijn J."/>
            <person name="Lind A.E."/>
            <person name="van Eijk R."/>
            <person name="Schleper C."/>
            <person name="Guy L."/>
            <person name="Ettema T.J."/>
        </authorList>
    </citation>
    <scope>NUCLEOTIDE SEQUENCE</scope>
</reference>
<gene>
    <name evidence="9" type="ORF">LCGC14_2708670</name>
</gene>
<proteinExistence type="predicted"/>
<dbReference type="PANTHER" id="PTHR32196:SF21">
    <property type="entry name" value="ABC TRANSPORTER PERMEASE PROTEIN YPHD-RELATED"/>
    <property type="match status" value="1"/>
</dbReference>
<evidence type="ECO:0000256" key="3">
    <source>
        <dbReference type="ARBA" id="ARBA00022475"/>
    </source>
</evidence>
<evidence type="ECO:0008006" key="10">
    <source>
        <dbReference type="Google" id="ProtNLM"/>
    </source>
</evidence>
<keyword evidence="6 8" id="KW-1133">Transmembrane helix</keyword>
<keyword evidence="4" id="KW-0997">Cell inner membrane</keyword>
<dbReference type="AlphaFoldDB" id="A0A0F9BMQ8"/>
<feature type="transmembrane region" description="Helical" evidence="8">
    <location>
        <begin position="48"/>
        <end position="70"/>
    </location>
</feature>
<keyword evidence="5 8" id="KW-0812">Transmembrane</keyword>
<evidence type="ECO:0000256" key="1">
    <source>
        <dbReference type="ARBA" id="ARBA00004651"/>
    </source>
</evidence>
<evidence type="ECO:0000256" key="4">
    <source>
        <dbReference type="ARBA" id="ARBA00022519"/>
    </source>
</evidence>
<comment type="subcellular location">
    <subcellularLocation>
        <location evidence="1">Cell membrane</location>
        <topology evidence="1">Multi-pass membrane protein</topology>
    </subcellularLocation>
</comment>
<dbReference type="Pfam" id="PF02653">
    <property type="entry name" value="BPD_transp_2"/>
    <property type="match status" value="1"/>
</dbReference>
<feature type="transmembrane region" description="Helical" evidence="8">
    <location>
        <begin position="82"/>
        <end position="105"/>
    </location>
</feature>
<comment type="caution">
    <text evidence="9">The sequence shown here is derived from an EMBL/GenBank/DDBJ whole genome shotgun (WGS) entry which is preliminary data.</text>
</comment>
<evidence type="ECO:0000256" key="7">
    <source>
        <dbReference type="ARBA" id="ARBA00023136"/>
    </source>
</evidence>
<feature type="transmembrane region" description="Helical" evidence="8">
    <location>
        <begin position="23"/>
        <end position="41"/>
    </location>
</feature>
<feature type="non-terminal residue" evidence="9">
    <location>
        <position position="1"/>
    </location>
</feature>
<evidence type="ECO:0000256" key="5">
    <source>
        <dbReference type="ARBA" id="ARBA00022692"/>
    </source>
</evidence>
<name>A0A0F9BMQ8_9ZZZZ</name>
<protein>
    <recommendedName>
        <fullName evidence="10">ABC transporter permease</fullName>
    </recommendedName>
</protein>
<evidence type="ECO:0000256" key="8">
    <source>
        <dbReference type="SAM" id="Phobius"/>
    </source>
</evidence>
<feature type="transmembrane region" description="Helical" evidence="8">
    <location>
        <begin position="202"/>
        <end position="235"/>
    </location>
</feature>
<dbReference type="PANTHER" id="PTHR32196">
    <property type="entry name" value="ABC TRANSPORTER PERMEASE PROTEIN YPHD-RELATED-RELATED"/>
    <property type="match status" value="1"/>
</dbReference>
<feature type="transmembrane region" description="Helical" evidence="8">
    <location>
        <begin position="168"/>
        <end position="190"/>
    </location>
</feature>
<dbReference type="GO" id="GO:0022857">
    <property type="term" value="F:transmembrane transporter activity"/>
    <property type="evidence" value="ECO:0007669"/>
    <property type="project" value="InterPro"/>
</dbReference>
<dbReference type="EMBL" id="LAZR01048468">
    <property type="protein sequence ID" value="KKK91864.1"/>
    <property type="molecule type" value="Genomic_DNA"/>
</dbReference>
<keyword evidence="7 8" id="KW-0472">Membrane</keyword>
<dbReference type="CDD" id="cd06579">
    <property type="entry name" value="TM_PBP1_transp_AraH_like"/>
    <property type="match status" value="1"/>
</dbReference>
<keyword evidence="3" id="KW-1003">Cell membrane</keyword>
<accession>A0A0F9BMQ8</accession>
<feature type="transmembrane region" description="Helical" evidence="8">
    <location>
        <begin position="117"/>
        <end position="137"/>
    </location>
</feature>
<keyword evidence="2" id="KW-0813">Transport</keyword>
<sequence>GLTISVIGIVCIGQSLVLLTSGFDLSVGSIAGFAGMVVAFLTKRYENYWAMFFIGLAIGGAIGAINGLLITKAGINPLITTLSMLSIFQGATFLVSKGFAVAVNLESFRILGTTRVFGTPLPIVILIVLYVVFFIILKYTVFGRYVYSIGGNAEAAKLSGINVDRMRILIYTLSGMLSAFGGIILASRLGAAQTTAGSQYPLNSIAACVLGGISIAGGEGVIFGSLIGVAIIGVLQSGLIMVNMPSYYQWIATGLVLLIAVYVDTMKKS</sequence>
<feature type="transmembrane region" description="Helical" evidence="8">
    <location>
        <begin position="247"/>
        <end position="263"/>
    </location>
</feature>
<evidence type="ECO:0000256" key="2">
    <source>
        <dbReference type="ARBA" id="ARBA00022448"/>
    </source>
</evidence>
<evidence type="ECO:0000313" key="9">
    <source>
        <dbReference type="EMBL" id="KKK91864.1"/>
    </source>
</evidence>
<dbReference type="GO" id="GO:0005886">
    <property type="term" value="C:plasma membrane"/>
    <property type="evidence" value="ECO:0007669"/>
    <property type="project" value="UniProtKB-SubCell"/>
</dbReference>
<evidence type="ECO:0000256" key="6">
    <source>
        <dbReference type="ARBA" id="ARBA00022989"/>
    </source>
</evidence>